<keyword evidence="3 7" id="KW-0808">Transferase</keyword>
<dbReference type="Gene3D" id="3.40.50.150">
    <property type="entry name" value="Vaccinia Virus protein VP39"/>
    <property type="match status" value="1"/>
</dbReference>
<evidence type="ECO:0000256" key="5">
    <source>
        <dbReference type="ARBA" id="ARBA00047622"/>
    </source>
</evidence>
<keyword evidence="2 7" id="KW-0489">Methyltransferase</keyword>
<dbReference type="Proteomes" id="UP001597383">
    <property type="component" value="Unassembled WGS sequence"/>
</dbReference>
<dbReference type="CDD" id="cd02440">
    <property type="entry name" value="AdoMet_MTases"/>
    <property type="match status" value="1"/>
</dbReference>
<evidence type="ECO:0000256" key="4">
    <source>
        <dbReference type="ARBA" id="ARBA00025707"/>
    </source>
</evidence>
<dbReference type="GO" id="GO:0008168">
    <property type="term" value="F:methyltransferase activity"/>
    <property type="evidence" value="ECO:0007669"/>
    <property type="project" value="UniProtKB-KW"/>
</dbReference>
<keyword evidence="8" id="KW-1185">Reference proteome</keyword>
<sequence>MKYSYMDCLAELGVGGAHPGGLSLTKKILSKEEIQNSTKVLDAGCGTGRTSLYISEKYGCCVTGVDNHQTMIKKTRQRCLTHNITIDFVHGSTEKLPFDDNVFDIVLSESVIAFTDASLTIPEMKRVLTSNGIVLAIEMVLENEVSNDEKQEIQDFYRVSQLLTVEDWDSLFQRAGFQNRSILSYPLEFDQNDPDLAPDFLLSDNMDPMYFDILKQHEYLTQKYKEVLGYRIFRCAI</sequence>
<evidence type="ECO:0000256" key="3">
    <source>
        <dbReference type="ARBA" id="ARBA00022679"/>
    </source>
</evidence>
<feature type="domain" description="Methyltransferase" evidence="6">
    <location>
        <begin position="40"/>
        <end position="132"/>
    </location>
</feature>
<dbReference type="Pfam" id="PF13649">
    <property type="entry name" value="Methyltransf_25"/>
    <property type="match status" value="1"/>
</dbReference>
<evidence type="ECO:0000256" key="2">
    <source>
        <dbReference type="ARBA" id="ARBA00022603"/>
    </source>
</evidence>
<gene>
    <name evidence="7" type="ORF">ACFSJF_19730</name>
</gene>
<dbReference type="EC" id="2.1.-.-" evidence="7"/>
<dbReference type="EMBL" id="JBHUHQ010000039">
    <property type="protein sequence ID" value="MFD2046502.1"/>
    <property type="molecule type" value="Genomic_DNA"/>
</dbReference>
<dbReference type="GO" id="GO:0032259">
    <property type="term" value="P:methylation"/>
    <property type="evidence" value="ECO:0007669"/>
    <property type="project" value="UniProtKB-KW"/>
</dbReference>
<dbReference type="PANTHER" id="PTHR44307:SF2">
    <property type="entry name" value="PHOSPHOETHANOLAMINE METHYLTRANSFERASE ISOFORM X1"/>
    <property type="match status" value="1"/>
</dbReference>
<protein>
    <submittedName>
        <fullName evidence="7">Class I SAM-dependent methyltransferase</fullName>
        <ecNumber evidence="7">2.1.-.-</ecNumber>
    </submittedName>
</protein>
<evidence type="ECO:0000313" key="7">
    <source>
        <dbReference type="EMBL" id="MFD2046502.1"/>
    </source>
</evidence>
<dbReference type="PANTHER" id="PTHR44307">
    <property type="entry name" value="PHOSPHOETHANOLAMINE METHYLTRANSFERASE"/>
    <property type="match status" value="1"/>
</dbReference>
<evidence type="ECO:0000259" key="6">
    <source>
        <dbReference type="Pfam" id="PF13649"/>
    </source>
</evidence>
<comment type="pathway">
    <text evidence="4">Phospholipid metabolism.</text>
</comment>
<organism evidence="7 8">
    <name type="scientific">Ornithinibacillus salinisoli</name>
    <dbReference type="NCBI Taxonomy" id="1848459"/>
    <lineage>
        <taxon>Bacteria</taxon>
        <taxon>Bacillati</taxon>
        <taxon>Bacillota</taxon>
        <taxon>Bacilli</taxon>
        <taxon>Bacillales</taxon>
        <taxon>Bacillaceae</taxon>
        <taxon>Ornithinibacillus</taxon>
    </lineage>
</organism>
<dbReference type="RefSeq" id="WP_377558478.1">
    <property type="nucleotide sequence ID" value="NZ_JBHUHQ010000039.1"/>
</dbReference>
<comment type="caution">
    <text evidence="7">The sequence shown here is derived from an EMBL/GenBank/DDBJ whole genome shotgun (WGS) entry which is preliminary data.</text>
</comment>
<comment type="pathway">
    <text evidence="1">Lipid metabolism.</text>
</comment>
<comment type="catalytic activity">
    <reaction evidence="5">
        <text>phosphoethanolamine + S-adenosyl-L-methionine = N-methylethanolamine phosphate + S-adenosyl-L-homocysteine + H(+)</text>
        <dbReference type="Rhea" id="RHEA:20365"/>
        <dbReference type="ChEBI" id="CHEBI:15378"/>
        <dbReference type="ChEBI" id="CHEBI:57781"/>
        <dbReference type="ChEBI" id="CHEBI:57856"/>
        <dbReference type="ChEBI" id="CHEBI:58190"/>
        <dbReference type="ChEBI" id="CHEBI:59789"/>
        <dbReference type="EC" id="2.1.1.103"/>
    </reaction>
    <physiologicalReaction direction="left-to-right" evidence="5">
        <dbReference type="Rhea" id="RHEA:20366"/>
    </physiologicalReaction>
</comment>
<name>A0ABW4W425_9BACI</name>
<proteinExistence type="predicted"/>
<evidence type="ECO:0000256" key="1">
    <source>
        <dbReference type="ARBA" id="ARBA00005189"/>
    </source>
</evidence>
<dbReference type="InterPro" id="IPR041698">
    <property type="entry name" value="Methyltransf_25"/>
</dbReference>
<dbReference type="SUPFAM" id="SSF53335">
    <property type="entry name" value="S-adenosyl-L-methionine-dependent methyltransferases"/>
    <property type="match status" value="1"/>
</dbReference>
<dbReference type="InterPro" id="IPR029063">
    <property type="entry name" value="SAM-dependent_MTases_sf"/>
</dbReference>
<reference evidence="8" key="1">
    <citation type="journal article" date="2019" name="Int. J. Syst. Evol. Microbiol.">
        <title>The Global Catalogue of Microorganisms (GCM) 10K type strain sequencing project: providing services to taxonomists for standard genome sequencing and annotation.</title>
        <authorList>
            <consortium name="The Broad Institute Genomics Platform"/>
            <consortium name="The Broad Institute Genome Sequencing Center for Infectious Disease"/>
            <person name="Wu L."/>
            <person name="Ma J."/>
        </authorList>
    </citation>
    <scope>NUCLEOTIDE SEQUENCE [LARGE SCALE GENOMIC DNA]</scope>
    <source>
        <strain evidence="8">R28</strain>
    </source>
</reference>
<evidence type="ECO:0000313" key="8">
    <source>
        <dbReference type="Proteomes" id="UP001597383"/>
    </source>
</evidence>
<accession>A0ABW4W425</accession>